<reference evidence="4" key="2">
    <citation type="journal article" date="2022" name="BMC Genomics">
        <title>Comparative genome analysis of mycobacteria focusing on tRNA and non-coding RNA.</title>
        <authorList>
            <person name="Behra P.R.K."/>
            <person name="Pettersson B.M.F."/>
            <person name="Ramesh M."/>
            <person name="Das S."/>
            <person name="Dasgupta S."/>
            <person name="Kirsebom L.A."/>
        </authorList>
    </citation>
    <scope>NUCLEOTIDE SEQUENCE</scope>
    <source>
        <strain evidence="4">DSM 44838</strain>
    </source>
</reference>
<evidence type="ECO:0000313" key="5">
    <source>
        <dbReference type="Proteomes" id="UP001141629"/>
    </source>
</evidence>
<proteinExistence type="inferred from homology"/>
<dbReference type="AlphaFoldDB" id="A0A9X2Z0R9"/>
<keyword evidence="5" id="KW-1185">Reference proteome</keyword>
<evidence type="ECO:0000256" key="1">
    <source>
        <dbReference type="ARBA" id="ARBA00006865"/>
    </source>
</evidence>
<dbReference type="GO" id="GO:0004553">
    <property type="term" value="F:hydrolase activity, hydrolyzing O-glycosyl compounds"/>
    <property type="evidence" value="ECO:0007669"/>
    <property type="project" value="InterPro"/>
</dbReference>
<feature type="domain" description="GH16" evidence="3">
    <location>
        <begin position="1"/>
        <end position="281"/>
    </location>
</feature>
<dbReference type="Pfam" id="PF00722">
    <property type="entry name" value="Glyco_hydro_16"/>
    <property type="match status" value="1"/>
</dbReference>
<dbReference type="Gene3D" id="2.60.120.200">
    <property type="match status" value="1"/>
</dbReference>
<comment type="caution">
    <text evidence="4">The sequence shown here is derived from an EMBL/GenBank/DDBJ whole genome shotgun (WGS) entry which is preliminary data.</text>
</comment>
<dbReference type="InterPro" id="IPR000757">
    <property type="entry name" value="Beta-glucanase-like"/>
</dbReference>
<accession>A0A9X2Z0R9</accession>
<dbReference type="EMBL" id="JACKVK010000005">
    <property type="protein sequence ID" value="MCV7420821.1"/>
    <property type="molecule type" value="Genomic_DNA"/>
</dbReference>
<dbReference type="PROSITE" id="PS51762">
    <property type="entry name" value="GH16_2"/>
    <property type="match status" value="1"/>
</dbReference>
<dbReference type="InterPro" id="IPR050546">
    <property type="entry name" value="Glycosyl_Hydrlase_16"/>
</dbReference>
<evidence type="ECO:0000256" key="2">
    <source>
        <dbReference type="SAM" id="SignalP"/>
    </source>
</evidence>
<organism evidence="4 5">
    <name type="scientific">Mycobacterium yunnanensis</name>
    <dbReference type="NCBI Taxonomy" id="368477"/>
    <lineage>
        <taxon>Bacteria</taxon>
        <taxon>Bacillati</taxon>
        <taxon>Actinomycetota</taxon>
        <taxon>Actinomycetes</taxon>
        <taxon>Mycobacteriales</taxon>
        <taxon>Mycobacteriaceae</taxon>
        <taxon>Mycobacterium</taxon>
    </lineage>
</organism>
<dbReference type="RefSeq" id="WP_263995589.1">
    <property type="nucleotide sequence ID" value="NZ_JACKVK010000005.1"/>
</dbReference>
<dbReference type="InterPro" id="IPR013320">
    <property type="entry name" value="ConA-like_dom_sf"/>
</dbReference>
<dbReference type="SUPFAM" id="SSF49899">
    <property type="entry name" value="Concanavalin A-like lectins/glucanases"/>
    <property type="match status" value="1"/>
</dbReference>
<dbReference type="CDD" id="cd08023">
    <property type="entry name" value="GH16_laminarinase_like"/>
    <property type="match status" value="1"/>
</dbReference>
<dbReference type="PANTHER" id="PTHR10963">
    <property type="entry name" value="GLYCOSYL HYDROLASE-RELATED"/>
    <property type="match status" value="1"/>
</dbReference>
<dbReference type="PANTHER" id="PTHR10963:SF55">
    <property type="entry name" value="GLYCOSIDE HYDROLASE FAMILY 16 PROTEIN"/>
    <property type="match status" value="1"/>
</dbReference>
<feature type="chain" id="PRO_5040864431" evidence="2">
    <location>
        <begin position="27"/>
        <end position="281"/>
    </location>
</feature>
<reference evidence="4" key="1">
    <citation type="submission" date="2020-07" db="EMBL/GenBank/DDBJ databases">
        <authorList>
            <person name="Pettersson B.M.F."/>
            <person name="Behra P.R.K."/>
            <person name="Ramesh M."/>
            <person name="Das S."/>
            <person name="Dasgupta S."/>
            <person name="Kirsebom L.A."/>
        </authorList>
    </citation>
    <scope>NUCLEOTIDE SEQUENCE</scope>
    <source>
        <strain evidence="4">DSM 44838</strain>
    </source>
</reference>
<evidence type="ECO:0000313" key="4">
    <source>
        <dbReference type="EMBL" id="MCV7420821.1"/>
    </source>
</evidence>
<feature type="signal peptide" evidence="2">
    <location>
        <begin position="1"/>
        <end position="26"/>
    </location>
</feature>
<name>A0A9X2Z0R9_9MYCO</name>
<gene>
    <name evidence="4" type="ORF">H7K45_09755</name>
</gene>
<comment type="similarity">
    <text evidence="1">Belongs to the glycosyl hydrolase 16 family.</text>
</comment>
<evidence type="ECO:0000259" key="3">
    <source>
        <dbReference type="PROSITE" id="PS51762"/>
    </source>
</evidence>
<sequence length="281" mass="29891">MSLPQPRMALLVATCVVAFTAMGIHAAVSEPAVKSSGLELLGQMTLVNSEDFAGPAGAPPNPKLWHAETGGGGWGNHESQVYTNSPDNLRLDGNGHLVIEARRAGDLITSARISTVRRFDFDDGMIQARIKMPRGTGIHPAFWMLGSSLPEVGYPAAGEIDIVETVGKDGISHAAVHGPGDPSQVGPQGKWKLSADSAATAGSDDFHTYWLRKGPGYLTVGVDDQAYATFHRDQVPTGGTWVQDQPFFLLLNVAVGGDWPGPVAKGALPAEMLVDWIRIYK</sequence>
<dbReference type="GO" id="GO:0005975">
    <property type="term" value="P:carbohydrate metabolic process"/>
    <property type="evidence" value="ECO:0007669"/>
    <property type="project" value="InterPro"/>
</dbReference>
<dbReference type="Proteomes" id="UP001141629">
    <property type="component" value="Unassembled WGS sequence"/>
</dbReference>
<keyword evidence="4" id="KW-0378">Hydrolase</keyword>
<keyword evidence="2" id="KW-0732">Signal</keyword>
<protein>
    <submittedName>
        <fullName evidence="4">Glycoside hydrolase family 16 protein</fullName>
    </submittedName>
</protein>